<feature type="compositionally biased region" description="Basic and acidic residues" evidence="3">
    <location>
        <begin position="457"/>
        <end position="467"/>
    </location>
</feature>
<organism evidence="5 6">
    <name type="scientific">Candidatus Merdicola faecigallinarum</name>
    <dbReference type="NCBI Taxonomy" id="2840862"/>
    <lineage>
        <taxon>Bacteria</taxon>
        <taxon>Bacillati</taxon>
        <taxon>Bacillota</taxon>
        <taxon>Clostridia</taxon>
        <taxon>Candidatus Merdicola</taxon>
    </lineage>
</organism>
<dbReference type="HAMAP" id="MF_00973">
    <property type="entry name" value="Gluconeogen_factor"/>
    <property type="match status" value="1"/>
</dbReference>
<comment type="similarity">
    <text evidence="2">Belongs to the gluconeogenesis factor family.</text>
</comment>
<dbReference type="InterPro" id="IPR010119">
    <property type="entry name" value="Gluconeogen_factor"/>
</dbReference>
<comment type="function">
    <text evidence="2">Required for morphogenesis under gluconeogenic growth conditions.</text>
</comment>
<dbReference type="NCBIfam" id="TIGR01826">
    <property type="entry name" value="CofD_related"/>
    <property type="match status" value="1"/>
</dbReference>
<dbReference type="CDD" id="cd07187">
    <property type="entry name" value="YvcK_like"/>
    <property type="match status" value="1"/>
</dbReference>
<evidence type="ECO:0000313" key="5">
    <source>
        <dbReference type="EMBL" id="HIU52333.1"/>
    </source>
</evidence>
<accession>A0A9D1M1U7</accession>
<dbReference type="EMBL" id="DVNH01000051">
    <property type="protein sequence ID" value="HIU52333.1"/>
    <property type="molecule type" value="Genomic_DNA"/>
</dbReference>
<keyword evidence="4" id="KW-0812">Transmembrane</keyword>
<dbReference type="GO" id="GO:0008360">
    <property type="term" value="P:regulation of cell shape"/>
    <property type="evidence" value="ECO:0007669"/>
    <property type="project" value="UniProtKB-UniRule"/>
</dbReference>
<name>A0A9D1M1U7_9FIRM</name>
<dbReference type="GO" id="GO:0043743">
    <property type="term" value="F:LPPG:FO 2-phospho-L-lactate transferase activity"/>
    <property type="evidence" value="ECO:0007669"/>
    <property type="project" value="InterPro"/>
</dbReference>
<dbReference type="SUPFAM" id="SSF142338">
    <property type="entry name" value="CofD-like"/>
    <property type="match status" value="1"/>
</dbReference>
<dbReference type="Gene3D" id="3.40.50.10680">
    <property type="entry name" value="CofD-like domains"/>
    <property type="match status" value="1"/>
</dbReference>
<protein>
    <recommendedName>
        <fullName evidence="2">Putative gluconeogenesis factor</fullName>
    </recommendedName>
</protein>
<keyword evidence="1 2" id="KW-0963">Cytoplasm</keyword>
<evidence type="ECO:0000256" key="1">
    <source>
        <dbReference type="ARBA" id="ARBA00022490"/>
    </source>
</evidence>
<dbReference type="AlphaFoldDB" id="A0A9D1M1U7"/>
<gene>
    <name evidence="5" type="ORF">IAB70_06970</name>
</gene>
<evidence type="ECO:0000256" key="2">
    <source>
        <dbReference type="HAMAP-Rule" id="MF_00973"/>
    </source>
</evidence>
<feature type="transmembrane region" description="Helical" evidence="4">
    <location>
        <begin position="49"/>
        <end position="67"/>
    </location>
</feature>
<keyword evidence="4" id="KW-1133">Transmembrane helix</keyword>
<dbReference type="PANTHER" id="PTHR30135">
    <property type="entry name" value="UNCHARACTERIZED PROTEIN YVCK-RELATED"/>
    <property type="match status" value="1"/>
</dbReference>
<dbReference type="InterPro" id="IPR038136">
    <property type="entry name" value="CofD-like_dom_sf"/>
</dbReference>
<dbReference type="Pfam" id="PF01933">
    <property type="entry name" value="CofD"/>
    <property type="match status" value="1"/>
</dbReference>
<evidence type="ECO:0000313" key="6">
    <source>
        <dbReference type="Proteomes" id="UP000824093"/>
    </source>
</evidence>
<dbReference type="InterPro" id="IPR002882">
    <property type="entry name" value="CofD"/>
</dbReference>
<evidence type="ECO:0000256" key="4">
    <source>
        <dbReference type="SAM" id="Phobius"/>
    </source>
</evidence>
<dbReference type="Proteomes" id="UP000824093">
    <property type="component" value="Unassembled WGS sequence"/>
</dbReference>
<comment type="subcellular location">
    <subcellularLocation>
        <location evidence="2">Cytoplasm</location>
    </subcellularLocation>
</comment>
<dbReference type="GO" id="GO:0005737">
    <property type="term" value="C:cytoplasm"/>
    <property type="evidence" value="ECO:0007669"/>
    <property type="project" value="UniProtKB-SubCell"/>
</dbReference>
<sequence>MKGFLEWFKASSKMKRWMFTILVGVILACYGLAEILVMKELSFLEVGKIIAIFVVGFTLIVLGIVFMQKRTLEILVEASDRRMEDKKNVNLKSLIFNKKVYSEGPNIVVIGGGSGLNTVLSGLKNYTSNLTAIVAVSDYGKEMSSARRELNLLPLEDIKESMIALSDHSEMLEKLLNTKFTRGRLENLSFDDIYFAAMRNISKDFSDAIEKSNQIFSIVGKVLPVTLDEMKICAELDNGMIVEEKDRISEVVSNKVTKINRVYIQPSNCKATNEVIEAIKKADSIIIGPGSLYTNVIPNLLVNGVAKAIKESKALKIYVSNIMTEPGQTDNYGVSDHIEAILEHAGQGIIDYCIYDTGEVVPEFIKKYNLEGADLVEQDIQKAKNKGIQLIQRNLSYIQGEFIRHNPDAVAAAIIDLICDDLKYQDRQNDPQYLMLKAKLDYEKKMKKIPKNKKAKEKREKNKEKGRQSKFISKYGKRIETIKNTDQIKKANMRIMQEADKLEESEREAFLKSIEEGKK</sequence>
<dbReference type="PROSITE" id="PS51257">
    <property type="entry name" value="PROKAR_LIPOPROTEIN"/>
    <property type="match status" value="1"/>
</dbReference>
<proteinExistence type="inferred from homology"/>
<reference evidence="5" key="2">
    <citation type="journal article" date="2021" name="PeerJ">
        <title>Extensive microbial diversity within the chicken gut microbiome revealed by metagenomics and culture.</title>
        <authorList>
            <person name="Gilroy R."/>
            <person name="Ravi A."/>
            <person name="Getino M."/>
            <person name="Pursley I."/>
            <person name="Horton D.L."/>
            <person name="Alikhan N.F."/>
            <person name="Baker D."/>
            <person name="Gharbi K."/>
            <person name="Hall N."/>
            <person name="Watson M."/>
            <person name="Adriaenssens E.M."/>
            <person name="Foster-Nyarko E."/>
            <person name="Jarju S."/>
            <person name="Secka A."/>
            <person name="Antonio M."/>
            <person name="Oren A."/>
            <person name="Chaudhuri R.R."/>
            <person name="La Ragione R."/>
            <person name="Hildebrand F."/>
            <person name="Pallen M.J."/>
        </authorList>
    </citation>
    <scope>NUCLEOTIDE SEQUENCE</scope>
    <source>
        <strain evidence="5">CHK195-15760</strain>
    </source>
</reference>
<reference evidence="5" key="1">
    <citation type="submission" date="2020-10" db="EMBL/GenBank/DDBJ databases">
        <authorList>
            <person name="Gilroy R."/>
        </authorList>
    </citation>
    <scope>NUCLEOTIDE SEQUENCE</scope>
    <source>
        <strain evidence="5">CHK195-15760</strain>
    </source>
</reference>
<dbReference type="PANTHER" id="PTHR30135:SF3">
    <property type="entry name" value="GLUCONEOGENESIS FACTOR-RELATED"/>
    <property type="match status" value="1"/>
</dbReference>
<evidence type="ECO:0000256" key="3">
    <source>
        <dbReference type="SAM" id="MobiDB-lite"/>
    </source>
</evidence>
<feature type="region of interest" description="Disordered" evidence="3">
    <location>
        <begin position="450"/>
        <end position="472"/>
    </location>
</feature>
<comment type="caution">
    <text evidence="5">The sequence shown here is derived from an EMBL/GenBank/DDBJ whole genome shotgun (WGS) entry which is preliminary data.</text>
</comment>
<keyword evidence="4" id="KW-0472">Membrane</keyword>